<gene>
    <name evidence="6" type="ORF">MANES_14G029000v8</name>
</gene>
<evidence type="ECO:0008006" key="8">
    <source>
        <dbReference type="Google" id="ProtNLM"/>
    </source>
</evidence>
<name>A0A2C9UI86_MANES</name>
<evidence type="ECO:0000256" key="2">
    <source>
        <dbReference type="ARBA" id="ARBA00058673"/>
    </source>
</evidence>
<comment type="caution">
    <text evidence="6">The sequence shown here is derived from an EMBL/GenBank/DDBJ whole genome shotgun (WGS) entry which is preliminary data.</text>
</comment>
<protein>
    <recommendedName>
        <fullName evidence="8">Ubiquitin-like domain-containing protein</fullName>
    </recommendedName>
</protein>
<dbReference type="GO" id="GO:0050821">
    <property type="term" value="P:protein stabilization"/>
    <property type="evidence" value="ECO:0000318"/>
    <property type="project" value="GO_Central"/>
</dbReference>
<dbReference type="FunFam" id="1.20.58.120:FF:000011">
    <property type="entry name" value="BAG family molecular chaperone regulator 1"/>
    <property type="match status" value="1"/>
</dbReference>
<dbReference type="GO" id="GO:0000774">
    <property type="term" value="F:adenyl-nucleotide exchange factor activity"/>
    <property type="evidence" value="ECO:0000318"/>
    <property type="project" value="GO_Central"/>
</dbReference>
<feature type="compositionally biased region" description="Gly residues" evidence="3">
    <location>
        <begin position="18"/>
        <end position="28"/>
    </location>
</feature>
<proteinExistence type="predicted"/>
<dbReference type="OrthoDB" id="776628at2759"/>
<dbReference type="InterPro" id="IPR003103">
    <property type="entry name" value="BAG_domain"/>
</dbReference>
<reference evidence="7" key="1">
    <citation type="journal article" date="2016" name="Nat. Biotechnol.">
        <title>Sequencing wild and cultivated cassava and related species reveals extensive interspecific hybridization and genetic diversity.</title>
        <authorList>
            <person name="Bredeson J.V."/>
            <person name="Lyons J.B."/>
            <person name="Prochnik S.E."/>
            <person name="Wu G.A."/>
            <person name="Ha C.M."/>
            <person name="Edsinger-Gonzales E."/>
            <person name="Grimwood J."/>
            <person name="Schmutz J."/>
            <person name="Rabbi I.Y."/>
            <person name="Egesi C."/>
            <person name="Nauluvula P."/>
            <person name="Lebot V."/>
            <person name="Ndunguru J."/>
            <person name="Mkamilo G."/>
            <person name="Bart R.S."/>
            <person name="Setter T.L."/>
            <person name="Gleadow R.M."/>
            <person name="Kulakow P."/>
            <person name="Ferguson M.E."/>
            <person name="Rounsley S."/>
            <person name="Rokhsar D.S."/>
        </authorList>
    </citation>
    <scope>NUCLEOTIDE SEQUENCE [LARGE SCALE GENOMIC DNA]</scope>
    <source>
        <strain evidence="7">cv. AM560-2</strain>
    </source>
</reference>
<feature type="region of interest" description="Disordered" evidence="3">
    <location>
        <begin position="1"/>
        <end position="34"/>
    </location>
</feature>
<dbReference type="PROSITE" id="PS50053">
    <property type="entry name" value="UBIQUITIN_2"/>
    <property type="match status" value="1"/>
</dbReference>
<dbReference type="FunFam" id="3.10.20.90:FF:000298">
    <property type="entry name" value="BAG family molecular chaperone regulator 1"/>
    <property type="match status" value="1"/>
</dbReference>
<dbReference type="InterPro" id="IPR036533">
    <property type="entry name" value="BAG_dom_sf"/>
</dbReference>
<dbReference type="Gene3D" id="3.10.20.90">
    <property type="entry name" value="Phosphatidylinositol 3-kinase Catalytic Subunit, Chain A, domain 1"/>
    <property type="match status" value="1"/>
</dbReference>
<keyword evidence="1" id="KW-0143">Chaperone</keyword>
<evidence type="ECO:0000259" key="4">
    <source>
        <dbReference type="PROSITE" id="PS50053"/>
    </source>
</evidence>
<dbReference type="InterPro" id="IPR000626">
    <property type="entry name" value="Ubiquitin-like_dom"/>
</dbReference>
<dbReference type="GO" id="GO:0051087">
    <property type="term" value="F:protein-folding chaperone binding"/>
    <property type="evidence" value="ECO:0000318"/>
    <property type="project" value="GO_Central"/>
</dbReference>
<dbReference type="GO" id="GO:0005737">
    <property type="term" value="C:cytoplasm"/>
    <property type="evidence" value="ECO:0000318"/>
    <property type="project" value="GO_Central"/>
</dbReference>
<dbReference type="STRING" id="3983.A0A2C9UI86"/>
<dbReference type="OMA" id="PRFNWDL"/>
<accession>A0A2C9UI86</accession>
<dbReference type="GO" id="GO:0005634">
    <property type="term" value="C:nucleus"/>
    <property type="evidence" value="ECO:0007669"/>
    <property type="project" value="UniProtKB-ARBA"/>
</dbReference>
<feature type="domain" description="Ubiquitin-like" evidence="4">
    <location>
        <begin position="56"/>
        <end position="126"/>
    </location>
</feature>
<dbReference type="SUPFAM" id="SSF54236">
    <property type="entry name" value="Ubiquitin-like"/>
    <property type="match status" value="1"/>
</dbReference>
<dbReference type="CDD" id="cd17054">
    <property type="entry name" value="Ubl_AtBAG1_like"/>
    <property type="match status" value="1"/>
</dbReference>
<feature type="region of interest" description="Disordered" evidence="3">
    <location>
        <begin position="236"/>
        <end position="257"/>
    </location>
</feature>
<feature type="region of interest" description="Disordered" evidence="3">
    <location>
        <begin position="313"/>
        <end position="342"/>
    </location>
</feature>
<dbReference type="SUPFAM" id="SSF63491">
    <property type="entry name" value="BAG domain"/>
    <property type="match status" value="1"/>
</dbReference>
<dbReference type="Pfam" id="PF00240">
    <property type="entry name" value="ubiquitin"/>
    <property type="match status" value="1"/>
</dbReference>
<evidence type="ECO:0000259" key="5">
    <source>
        <dbReference type="PROSITE" id="PS51035"/>
    </source>
</evidence>
<dbReference type="InterPro" id="IPR029071">
    <property type="entry name" value="Ubiquitin-like_domsf"/>
</dbReference>
<dbReference type="InterPro" id="IPR039773">
    <property type="entry name" value="BAG_chaperone_regulator"/>
</dbReference>
<dbReference type="AlphaFoldDB" id="A0A2C9UI86"/>
<dbReference type="EMBL" id="CM004400">
    <property type="protein sequence ID" value="OAY30417.1"/>
    <property type="molecule type" value="Genomic_DNA"/>
</dbReference>
<evidence type="ECO:0000256" key="3">
    <source>
        <dbReference type="SAM" id="MobiDB-lite"/>
    </source>
</evidence>
<dbReference type="Pfam" id="PF02179">
    <property type="entry name" value="BAG"/>
    <property type="match status" value="1"/>
</dbReference>
<dbReference type="PANTHER" id="PTHR12329">
    <property type="entry name" value="BCL2-ASSOCIATED ATHANOGENE"/>
    <property type="match status" value="1"/>
</dbReference>
<comment type="function">
    <text evidence="2">Co-chaperone that regulates diverse cellular pathways, such as programmed cell death and stress responses.</text>
</comment>
<sequence length="342" mass="37904">MMRMKTKPTGLSHMNGGSRAGGGGGGESGAEWELRPGGMVVQKRNPDSDRSSIPPPTIRVRVKYGSTYHEISINSQATFGELKKMLTGPTGLHHQDQKLFFKDKERDSNAFLDMSGVKDKSKIVLVEDPISQEKRFLEMRRNAKMEKASKSISEISLEVDRLAGQVSALESVISKGGKVAEKTVLNLIELLMNQLLKLDGIMADGDVKLQRKMQVRRVQKYVETLDILKMKNSMANGNGNGNQIPMQHQQKHNSNGQRLAPIQEQPLIPIEEEQPRQLPANHHHERQSSTSGAVVVTTQWEIFDSAPGLLPVTSASTSTSTSATNNNNNSVHQPKFPWDFFN</sequence>
<organism evidence="6 7">
    <name type="scientific">Manihot esculenta</name>
    <name type="common">Cassava</name>
    <name type="synonym">Jatropha manihot</name>
    <dbReference type="NCBI Taxonomy" id="3983"/>
    <lineage>
        <taxon>Eukaryota</taxon>
        <taxon>Viridiplantae</taxon>
        <taxon>Streptophyta</taxon>
        <taxon>Embryophyta</taxon>
        <taxon>Tracheophyta</taxon>
        <taxon>Spermatophyta</taxon>
        <taxon>Magnoliopsida</taxon>
        <taxon>eudicotyledons</taxon>
        <taxon>Gunneridae</taxon>
        <taxon>Pentapetalae</taxon>
        <taxon>rosids</taxon>
        <taxon>fabids</taxon>
        <taxon>Malpighiales</taxon>
        <taxon>Euphorbiaceae</taxon>
        <taxon>Crotonoideae</taxon>
        <taxon>Manihoteae</taxon>
        <taxon>Manihot</taxon>
    </lineage>
</organism>
<dbReference type="Proteomes" id="UP000091857">
    <property type="component" value="Chromosome 14"/>
</dbReference>
<evidence type="ECO:0000313" key="6">
    <source>
        <dbReference type="EMBL" id="OAY30417.1"/>
    </source>
</evidence>
<evidence type="ECO:0000256" key="1">
    <source>
        <dbReference type="ARBA" id="ARBA00023186"/>
    </source>
</evidence>
<dbReference type="Gene3D" id="1.20.58.120">
    <property type="entry name" value="BAG domain"/>
    <property type="match status" value="1"/>
</dbReference>
<dbReference type="SMART" id="SM00264">
    <property type="entry name" value="BAG"/>
    <property type="match status" value="1"/>
</dbReference>
<feature type="compositionally biased region" description="Low complexity" evidence="3">
    <location>
        <begin position="313"/>
        <end position="330"/>
    </location>
</feature>
<dbReference type="PANTHER" id="PTHR12329:SF11">
    <property type="entry name" value="BAG FAMILY MOLECULAR CHAPERONE REGULATOR 1"/>
    <property type="match status" value="1"/>
</dbReference>
<dbReference type="PROSITE" id="PS51035">
    <property type="entry name" value="BAG"/>
    <property type="match status" value="1"/>
</dbReference>
<keyword evidence="7" id="KW-1185">Reference proteome</keyword>
<dbReference type="Gramene" id="Manes.14G029000.1.v8.1">
    <property type="protein sequence ID" value="Manes.14G029000.1.v8.1.CDS"/>
    <property type="gene ID" value="Manes.14G029000.v8.1"/>
</dbReference>
<evidence type="ECO:0000313" key="7">
    <source>
        <dbReference type="Proteomes" id="UP000091857"/>
    </source>
</evidence>
<feature type="domain" description="BAG" evidence="5">
    <location>
        <begin position="151"/>
        <end position="229"/>
    </location>
</feature>